<keyword evidence="2" id="KW-0472">Membrane</keyword>
<feature type="region of interest" description="Disordered" evidence="1">
    <location>
        <begin position="38"/>
        <end position="87"/>
    </location>
</feature>
<feature type="compositionally biased region" description="Low complexity" evidence="1">
    <location>
        <begin position="38"/>
        <end position="52"/>
    </location>
</feature>
<evidence type="ECO:0000256" key="2">
    <source>
        <dbReference type="SAM" id="Phobius"/>
    </source>
</evidence>
<dbReference type="OrthoDB" id="5425637at2759"/>
<evidence type="ECO:0000256" key="1">
    <source>
        <dbReference type="SAM" id="MobiDB-lite"/>
    </source>
</evidence>
<reference evidence="4" key="1">
    <citation type="submission" date="2021-12" db="EMBL/GenBank/DDBJ databases">
        <authorList>
            <person name="Zaccaron A."/>
            <person name="Stergiopoulos I."/>
        </authorList>
    </citation>
    <scope>NUCLEOTIDE SEQUENCE</scope>
    <source>
        <strain evidence="4">Race5_Kim</strain>
    </source>
</reference>
<dbReference type="KEGG" id="ffu:CLAFUR5_00077"/>
<evidence type="ECO:0000256" key="3">
    <source>
        <dbReference type="SAM" id="SignalP"/>
    </source>
</evidence>
<proteinExistence type="predicted"/>
<dbReference type="OMA" id="RQWEVRK"/>
<dbReference type="GeneID" id="71979955"/>
<dbReference type="RefSeq" id="XP_047757076.1">
    <property type="nucleotide sequence ID" value="XM_047899225.1"/>
</dbReference>
<feature type="compositionally biased region" description="Basic and acidic residues" evidence="1">
    <location>
        <begin position="207"/>
        <end position="217"/>
    </location>
</feature>
<feature type="chain" id="PRO_5040232560" evidence="3">
    <location>
        <begin position="21"/>
        <end position="217"/>
    </location>
</feature>
<dbReference type="EMBL" id="CP090163">
    <property type="protein sequence ID" value="UJO12710.1"/>
    <property type="molecule type" value="Genomic_DNA"/>
</dbReference>
<sequence>MRLSLYLCLCAAGTLTSALAIDQIDAKGLIARQETASATATTSPTASSTATSNDPNVTDQPASGIYGSSSNSQDIDTDGGASGHSSGSSFNLSTGGLVAIIIIVVAVVLFGAATTSLWVIAKRRQWTMKQTLKRASRRLTGRGGPRQDAREAAEERRRRRRTGLQMTSRAEQRGAKRGMVIEIKDQEQNLGVGRPEKSAGGLGSKLGRNDWKSRGQR</sequence>
<feature type="compositionally biased region" description="Basic and acidic residues" evidence="1">
    <location>
        <begin position="145"/>
        <end position="156"/>
    </location>
</feature>
<organism evidence="4 5">
    <name type="scientific">Passalora fulva</name>
    <name type="common">Tomato leaf mold</name>
    <name type="synonym">Cladosporium fulvum</name>
    <dbReference type="NCBI Taxonomy" id="5499"/>
    <lineage>
        <taxon>Eukaryota</taxon>
        <taxon>Fungi</taxon>
        <taxon>Dikarya</taxon>
        <taxon>Ascomycota</taxon>
        <taxon>Pezizomycotina</taxon>
        <taxon>Dothideomycetes</taxon>
        <taxon>Dothideomycetidae</taxon>
        <taxon>Mycosphaerellales</taxon>
        <taxon>Mycosphaerellaceae</taxon>
        <taxon>Fulvia</taxon>
    </lineage>
</organism>
<dbReference type="Proteomes" id="UP000756132">
    <property type="component" value="Chromosome 1"/>
</dbReference>
<keyword evidence="5" id="KW-1185">Reference proteome</keyword>
<keyword evidence="2" id="KW-1133">Transmembrane helix</keyword>
<name>A0A9Q8L883_PASFU</name>
<feature type="region of interest" description="Disordered" evidence="1">
    <location>
        <begin position="135"/>
        <end position="217"/>
    </location>
</feature>
<protein>
    <submittedName>
        <fullName evidence="4">Uncharacterized protein</fullName>
    </submittedName>
</protein>
<gene>
    <name evidence="4" type="ORF">CLAFUR5_00077</name>
</gene>
<feature type="compositionally biased region" description="Polar residues" evidence="1">
    <location>
        <begin position="53"/>
        <end position="74"/>
    </location>
</feature>
<dbReference type="AlphaFoldDB" id="A0A9Q8L883"/>
<feature type="signal peptide" evidence="3">
    <location>
        <begin position="1"/>
        <end position="20"/>
    </location>
</feature>
<evidence type="ECO:0000313" key="4">
    <source>
        <dbReference type="EMBL" id="UJO12710.1"/>
    </source>
</evidence>
<keyword evidence="3" id="KW-0732">Signal</keyword>
<keyword evidence="2" id="KW-0812">Transmembrane</keyword>
<accession>A0A9Q8L883</accession>
<feature type="transmembrane region" description="Helical" evidence="2">
    <location>
        <begin position="97"/>
        <end position="120"/>
    </location>
</feature>
<reference evidence="4" key="2">
    <citation type="journal article" date="2022" name="Microb. Genom.">
        <title>A chromosome-scale genome assembly of the tomato pathogen Cladosporium fulvum reveals a compartmentalized genome architecture and the presence of a dispensable chromosome.</title>
        <authorList>
            <person name="Zaccaron A.Z."/>
            <person name="Chen L.H."/>
            <person name="Samaras A."/>
            <person name="Stergiopoulos I."/>
        </authorList>
    </citation>
    <scope>NUCLEOTIDE SEQUENCE</scope>
    <source>
        <strain evidence="4">Race5_Kim</strain>
    </source>
</reference>
<evidence type="ECO:0000313" key="5">
    <source>
        <dbReference type="Proteomes" id="UP000756132"/>
    </source>
</evidence>